<protein>
    <submittedName>
        <fullName evidence="2">Uncharacterized protein</fullName>
    </submittedName>
</protein>
<dbReference type="GeneID" id="25563333"/>
<dbReference type="AlphaFoldDB" id="A0A0L0D5G2"/>
<name>A0A0L0D5G2_THETB</name>
<feature type="chain" id="PRO_5005537222" evidence="1">
    <location>
        <begin position="27"/>
        <end position="298"/>
    </location>
</feature>
<dbReference type="eggNOG" id="ENOG502SG7G">
    <property type="taxonomic scope" value="Eukaryota"/>
</dbReference>
<organism evidence="2 3">
    <name type="scientific">Thecamonas trahens ATCC 50062</name>
    <dbReference type="NCBI Taxonomy" id="461836"/>
    <lineage>
        <taxon>Eukaryota</taxon>
        <taxon>Apusozoa</taxon>
        <taxon>Apusomonadida</taxon>
        <taxon>Apusomonadidae</taxon>
        <taxon>Thecamonas</taxon>
    </lineage>
</organism>
<proteinExistence type="predicted"/>
<feature type="signal peptide" evidence="1">
    <location>
        <begin position="1"/>
        <end position="26"/>
    </location>
</feature>
<accession>A0A0L0D5G2</accession>
<reference evidence="2 3" key="1">
    <citation type="submission" date="2010-05" db="EMBL/GenBank/DDBJ databases">
        <title>The Genome Sequence of Thecamonas trahens ATCC 50062.</title>
        <authorList>
            <consortium name="The Broad Institute Genome Sequencing Platform"/>
            <person name="Russ C."/>
            <person name="Cuomo C."/>
            <person name="Shea T."/>
            <person name="Young S.K."/>
            <person name="Zeng Q."/>
            <person name="Koehrsen M."/>
            <person name="Haas B."/>
            <person name="Borodovsky M."/>
            <person name="Guigo R."/>
            <person name="Alvarado L."/>
            <person name="Berlin A."/>
            <person name="Bochicchio J."/>
            <person name="Borenstein D."/>
            <person name="Chapman S."/>
            <person name="Chen Z."/>
            <person name="Freedman E."/>
            <person name="Gellesch M."/>
            <person name="Goldberg J."/>
            <person name="Griggs A."/>
            <person name="Gujja S."/>
            <person name="Heilman E."/>
            <person name="Heiman D."/>
            <person name="Hepburn T."/>
            <person name="Howarth C."/>
            <person name="Jen D."/>
            <person name="Larson L."/>
            <person name="Mehta T."/>
            <person name="Park D."/>
            <person name="Pearson M."/>
            <person name="Roberts A."/>
            <person name="Saif S."/>
            <person name="Shenoy N."/>
            <person name="Sisk P."/>
            <person name="Stolte C."/>
            <person name="Sykes S."/>
            <person name="Thomson T."/>
            <person name="Walk T."/>
            <person name="White J."/>
            <person name="Yandava C."/>
            <person name="Burger G."/>
            <person name="Gray M.W."/>
            <person name="Holland P.W.H."/>
            <person name="King N."/>
            <person name="Lang F.B.F."/>
            <person name="Roger A.J."/>
            <person name="Ruiz-Trillo I."/>
            <person name="Lander E."/>
            <person name="Nusbaum C."/>
        </authorList>
    </citation>
    <scope>NUCLEOTIDE SEQUENCE [LARGE SCALE GENOMIC DNA]</scope>
    <source>
        <strain evidence="2 3">ATCC 50062</strain>
    </source>
</reference>
<evidence type="ECO:0000313" key="3">
    <source>
        <dbReference type="Proteomes" id="UP000054408"/>
    </source>
</evidence>
<dbReference type="OMA" id="ANSDGYM"/>
<evidence type="ECO:0000256" key="1">
    <source>
        <dbReference type="SAM" id="SignalP"/>
    </source>
</evidence>
<dbReference type="RefSeq" id="XP_013759664.1">
    <property type="nucleotide sequence ID" value="XM_013904210.1"/>
</dbReference>
<dbReference type="Proteomes" id="UP000054408">
    <property type="component" value="Unassembled WGS sequence"/>
</dbReference>
<sequence>MSGASTTTVAAAVLLALAHAAASAHGHGSWQQTGEAKVPYGWFGFSPQGVAVVGEDGAPATGVIFSGKHLLRRTSLPVPATGSEMAYATEVENRKPIPPELAVEGYEHIGDVAAAFDTLYAPIEKQATYTAPVIAFYDPNSLDYVGHYTTAQHHCPWVAVDAAHGILFSSEYSNVSSLYAYAVGNGTPHTLRPLGAVPLAGLPRSQWPDGIQEAQGGVVVARGNNTLLIMSSSASLQPVFTFDISGVASGGAAQLVAAQATGVGGEPEGVSFLDGHLLAVVHTRSLLSNVILQYGSGP</sequence>
<dbReference type="SUPFAM" id="SSF63825">
    <property type="entry name" value="YWTD domain"/>
    <property type="match status" value="1"/>
</dbReference>
<dbReference type="OrthoDB" id="10373501at2759"/>
<keyword evidence="3" id="KW-1185">Reference proteome</keyword>
<gene>
    <name evidence="2" type="ORF">AMSG_03759</name>
</gene>
<keyword evidence="1" id="KW-0732">Signal</keyword>
<evidence type="ECO:0000313" key="2">
    <source>
        <dbReference type="EMBL" id="KNC47326.1"/>
    </source>
</evidence>
<dbReference type="EMBL" id="GL349446">
    <property type="protein sequence ID" value="KNC47326.1"/>
    <property type="molecule type" value="Genomic_DNA"/>
</dbReference>